<dbReference type="GO" id="GO:0006754">
    <property type="term" value="P:ATP biosynthetic process"/>
    <property type="evidence" value="ECO:0007669"/>
    <property type="project" value="TreeGrafter"/>
</dbReference>
<name>A0A853H192_9BURK</name>
<protein>
    <submittedName>
        <fullName evidence="4">NUDIX hydrolase</fullName>
    </submittedName>
</protein>
<dbReference type="PANTHER" id="PTHR21340:SF0">
    <property type="entry name" value="BIS(5'-NUCLEOSYL)-TETRAPHOSPHATASE [ASYMMETRICAL]"/>
    <property type="match status" value="1"/>
</dbReference>
<keyword evidence="2 4" id="KW-0378">Hydrolase</keyword>
<dbReference type="Proteomes" id="UP000554144">
    <property type="component" value="Unassembled WGS sequence"/>
</dbReference>
<dbReference type="AlphaFoldDB" id="A0A853H192"/>
<dbReference type="GO" id="GO:0004081">
    <property type="term" value="F:bis(5'-nucleosyl)-tetraphosphatase (asymmetrical) activity"/>
    <property type="evidence" value="ECO:0007669"/>
    <property type="project" value="TreeGrafter"/>
</dbReference>
<feature type="domain" description="Nudix hydrolase" evidence="3">
    <location>
        <begin position="10"/>
        <end position="144"/>
    </location>
</feature>
<dbReference type="InterPro" id="IPR000086">
    <property type="entry name" value="NUDIX_hydrolase_dom"/>
</dbReference>
<dbReference type="Gene3D" id="3.90.79.10">
    <property type="entry name" value="Nucleoside Triphosphate Pyrophosphohydrolase"/>
    <property type="match status" value="1"/>
</dbReference>
<dbReference type="CDD" id="cd02883">
    <property type="entry name" value="NUDIX_Hydrolase"/>
    <property type="match status" value="1"/>
</dbReference>
<dbReference type="RefSeq" id="WP_167667406.1">
    <property type="nucleotide sequence ID" value="NZ_JACCEV010000004.1"/>
</dbReference>
<dbReference type="InterPro" id="IPR015797">
    <property type="entry name" value="NUDIX_hydrolase-like_dom_sf"/>
</dbReference>
<accession>A0A853H192</accession>
<keyword evidence="5" id="KW-1185">Reference proteome</keyword>
<dbReference type="EMBL" id="JACCEV010000004">
    <property type="protein sequence ID" value="NYT86736.1"/>
    <property type="molecule type" value="Genomic_DNA"/>
</dbReference>
<dbReference type="PROSITE" id="PS00893">
    <property type="entry name" value="NUDIX_BOX"/>
    <property type="match status" value="1"/>
</dbReference>
<evidence type="ECO:0000313" key="4">
    <source>
        <dbReference type="EMBL" id="NYT86736.1"/>
    </source>
</evidence>
<proteinExistence type="predicted"/>
<dbReference type="Pfam" id="PF00293">
    <property type="entry name" value="NUDIX"/>
    <property type="match status" value="1"/>
</dbReference>
<gene>
    <name evidence="4" type="ORF">H0A62_14080</name>
</gene>
<sequence>MPKERSKHTPPKRGAWAVIYCPATGRFLLGKRSSAVNNSGTWNLFGGRVECDEEPSSALLRELAEEAGWRIKPKHLNKLGRVAGLKKSKRVGDRELYYYLLKVDKQLAPRLNREHSSYGWFKHKRLPGKYNLPTAVAIELGLLKNVSQ</sequence>
<dbReference type="PROSITE" id="PS51462">
    <property type="entry name" value="NUDIX"/>
    <property type="match status" value="1"/>
</dbReference>
<dbReference type="GO" id="GO:0006167">
    <property type="term" value="P:AMP biosynthetic process"/>
    <property type="evidence" value="ECO:0007669"/>
    <property type="project" value="TreeGrafter"/>
</dbReference>
<evidence type="ECO:0000256" key="1">
    <source>
        <dbReference type="ARBA" id="ARBA00001946"/>
    </source>
</evidence>
<dbReference type="PANTHER" id="PTHR21340">
    <property type="entry name" value="DIADENOSINE 5,5-P1,P4-TETRAPHOSPHATE PYROPHOSPHOHYDROLASE MUTT"/>
    <property type="match status" value="1"/>
</dbReference>
<comment type="cofactor">
    <cofactor evidence="1">
        <name>Mg(2+)</name>
        <dbReference type="ChEBI" id="CHEBI:18420"/>
    </cofactor>
</comment>
<dbReference type="SUPFAM" id="SSF55811">
    <property type="entry name" value="Nudix"/>
    <property type="match status" value="1"/>
</dbReference>
<reference evidence="4 5" key="1">
    <citation type="submission" date="2020-07" db="EMBL/GenBank/DDBJ databases">
        <title>Taxonomic revisions and descriptions of new bacterial species based on genomic comparisons in the high-G+C-content subgroup of the family Alcaligenaceae.</title>
        <authorList>
            <person name="Szabo A."/>
            <person name="Felfoldi T."/>
        </authorList>
    </citation>
    <scope>NUCLEOTIDE SEQUENCE [LARGE SCALE GENOMIC DNA]</scope>
    <source>
        <strain evidence="4 5">DSM 25667</strain>
    </source>
</reference>
<evidence type="ECO:0000259" key="3">
    <source>
        <dbReference type="PROSITE" id="PS51462"/>
    </source>
</evidence>
<evidence type="ECO:0000256" key="2">
    <source>
        <dbReference type="ARBA" id="ARBA00022801"/>
    </source>
</evidence>
<dbReference type="InterPro" id="IPR051325">
    <property type="entry name" value="Nudix_hydrolase_domain"/>
</dbReference>
<dbReference type="InterPro" id="IPR020084">
    <property type="entry name" value="NUDIX_hydrolase_CS"/>
</dbReference>
<organism evidence="4 5">
    <name type="scientific">Pollutimonas harenae</name>
    <dbReference type="NCBI Taxonomy" id="657015"/>
    <lineage>
        <taxon>Bacteria</taxon>
        <taxon>Pseudomonadati</taxon>
        <taxon>Pseudomonadota</taxon>
        <taxon>Betaproteobacteria</taxon>
        <taxon>Burkholderiales</taxon>
        <taxon>Alcaligenaceae</taxon>
        <taxon>Pollutimonas</taxon>
    </lineage>
</organism>
<evidence type="ECO:0000313" key="5">
    <source>
        <dbReference type="Proteomes" id="UP000554144"/>
    </source>
</evidence>
<comment type="caution">
    <text evidence="4">The sequence shown here is derived from an EMBL/GenBank/DDBJ whole genome shotgun (WGS) entry which is preliminary data.</text>
</comment>